<sequence length="427" mass="46129">MHTYIYAGLRGRTNRSCLTRKQTAADASFSLSSPCASASSLFFSSSRHRKNTTLLLFLSSPGSGRFLARPLVVVPAAAAAATAAAAPLQKNSRPVLGSQCSAAGQRPANRRRTQPGGHEGQEKEASAGIECPPLAKIHPSRISNPATCNCPACDELAPLCWFPTLLLPPQSSTVAYLLFGIECRRWTIGERAPWAVVLSACLLACMYLPACPVAGPSGARQTWPIPVKSCPITIVTIILIHARPSLATTSPRVRPGAMQSASNPDPAFAPLGDVWLRGNETTMPLRQARSQPSTPVLSRATARITITNGTVTLQQLRRRRRRRRVWMLGHDEKSFACRLGCYSQLFLLPFFPCLTQDGALHVPRLPSSVKECQGASANWLLAEMVVVCSRAFATKRSTEASHGCPIARPWFHPASPPRSSRRADGLP</sequence>
<feature type="region of interest" description="Disordered" evidence="1">
    <location>
        <begin position="94"/>
        <end position="126"/>
    </location>
</feature>
<keyword evidence="3" id="KW-1185">Reference proteome</keyword>
<evidence type="ECO:0000256" key="1">
    <source>
        <dbReference type="SAM" id="MobiDB-lite"/>
    </source>
</evidence>
<name>A0ABR1L9G7_9PEZI</name>
<accession>A0ABR1L9G7</accession>
<evidence type="ECO:0000313" key="3">
    <source>
        <dbReference type="Proteomes" id="UP001365128"/>
    </source>
</evidence>
<reference evidence="2 3" key="1">
    <citation type="submission" date="2024-04" db="EMBL/GenBank/DDBJ databases">
        <title>Phyllosticta paracitricarpa is synonymous to the EU quarantine fungus P. citricarpa based on phylogenomic analyses.</title>
        <authorList>
            <consortium name="Lawrence Berkeley National Laboratory"/>
            <person name="Van Ingen-Buijs V.A."/>
            <person name="Van Westerhoven A.C."/>
            <person name="Haridas S."/>
            <person name="Skiadas P."/>
            <person name="Martin F."/>
            <person name="Groenewald J.Z."/>
            <person name="Crous P.W."/>
            <person name="Seidl M.F."/>
        </authorList>
    </citation>
    <scope>NUCLEOTIDE SEQUENCE [LARGE SCALE GENOMIC DNA]</scope>
    <source>
        <strain evidence="2 3">CBS 122670</strain>
    </source>
</reference>
<dbReference type="Proteomes" id="UP001365128">
    <property type="component" value="Unassembled WGS sequence"/>
</dbReference>
<evidence type="ECO:0000313" key="2">
    <source>
        <dbReference type="EMBL" id="KAK7531881.1"/>
    </source>
</evidence>
<protein>
    <submittedName>
        <fullName evidence="2">Uncharacterized protein</fullName>
    </submittedName>
</protein>
<comment type="caution">
    <text evidence="2">The sequence shown here is derived from an EMBL/GenBank/DDBJ whole genome shotgun (WGS) entry which is preliminary data.</text>
</comment>
<gene>
    <name evidence="2" type="ORF">IWX46DRAFT_630598</name>
</gene>
<organism evidence="2 3">
    <name type="scientific">Phyllosticta citricarpa</name>
    <dbReference type="NCBI Taxonomy" id="55181"/>
    <lineage>
        <taxon>Eukaryota</taxon>
        <taxon>Fungi</taxon>
        <taxon>Dikarya</taxon>
        <taxon>Ascomycota</taxon>
        <taxon>Pezizomycotina</taxon>
        <taxon>Dothideomycetes</taxon>
        <taxon>Dothideomycetes incertae sedis</taxon>
        <taxon>Botryosphaeriales</taxon>
        <taxon>Phyllostictaceae</taxon>
        <taxon>Phyllosticta</taxon>
    </lineage>
</organism>
<proteinExistence type="predicted"/>
<dbReference type="EMBL" id="JBBPDW010000052">
    <property type="protein sequence ID" value="KAK7531881.1"/>
    <property type="molecule type" value="Genomic_DNA"/>
</dbReference>